<dbReference type="PANTHER" id="PTHR45679">
    <property type="entry name" value="ER DEGRADATION-ENHANCING ALPHA-MANNOSIDASE-LIKE PROTEIN 2"/>
    <property type="match status" value="1"/>
</dbReference>
<feature type="binding site" evidence="6">
    <location>
        <position position="437"/>
    </location>
    <ligand>
        <name>Ca(2+)</name>
        <dbReference type="ChEBI" id="CHEBI:29108"/>
    </ligand>
</feature>
<dbReference type="RefSeq" id="XP_040724422.1">
    <property type="nucleotide sequence ID" value="XM_040867247.1"/>
</dbReference>
<evidence type="ECO:0000256" key="1">
    <source>
        <dbReference type="ARBA" id="ARBA00004240"/>
    </source>
</evidence>
<reference evidence="8 9" key="1">
    <citation type="submission" date="2016-07" db="EMBL/GenBank/DDBJ databases">
        <title>Pervasive Adenine N6-methylation of Active Genes in Fungi.</title>
        <authorList>
            <consortium name="DOE Joint Genome Institute"/>
            <person name="Mondo S.J."/>
            <person name="Dannebaum R.O."/>
            <person name="Kuo R.C."/>
            <person name="Labutti K."/>
            <person name="Haridas S."/>
            <person name="Kuo A."/>
            <person name="Salamov A."/>
            <person name="Ahrendt S.R."/>
            <person name="Lipzen A."/>
            <person name="Sullivan W."/>
            <person name="Andreopoulos W.B."/>
            <person name="Clum A."/>
            <person name="Lindquist E."/>
            <person name="Daum C."/>
            <person name="Ramamoorthy G.K."/>
            <person name="Gryganskyi A."/>
            <person name="Culley D."/>
            <person name="Magnuson J.K."/>
            <person name="James T.Y."/>
            <person name="O'Malley M.A."/>
            <person name="Stajich J.E."/>
            <person name="Spatafora J.W."/>
            <person name="Visel A."/>
            <person name="Grigoriev I.V."/>
        </authorList>
    </citation>
    <scope>NUCLEOTIDE SEQUENCE [LARGE SCALE GENOMIC DNA]</scope>
    <source>
        <strain evidence="8 9">12-1054</strain>
    </source>
</reference>
<evidence type="ECO:0000256" key="2">
    <source>
        <dbReference type="ARBA" id="ARBA00007658"/>
    </source>
</evidence>
<keyword evidence="3" id="KW-0256">Endoplasmic reticulum</keyword>
<dbReference type="OrthoDB" id="8118055at2759"/>
<name>A0A1Y2FAQ7_PROLT</name>
<keyword evidence="9" id="KW-1185">Reference proteome</keyword>
<sequence length="445" mass="49594">TRDLLLHGFDGYMDFAFPHDELSPLTCVGRSKDPDVLNHGINDICGGFSMTLIDSIDSLAVIGDRERFETGVRNVIAVVDFDQDSKVQVFEVSIRVLGGLLSAHQLASGEIALLDMRLDWYSGELLDLAIDLGSRLLHAFDTPTGLPRPRVNLQSGTAQFAPSETNETCAAGAGSLILEFALLSRLSGIPAFEAAARKAFQAVWSRRLDLGLVGSAIDSQTGQWLNSYTSVGASVDSFYEYALKAWILLGDDYYLDVWQISSQAIQDHIVDDSGFLLRTVHVQNGFPLAGHVDSLSAFYPGLLVLAGELEQAVKLHFTYAALWKRYRAIPERYDYVNKAISLPFYPLRPEFVESTYLLYRATKDPYYLDLGRQILHDLKALKTECGFAGLGDVTTGRLENRMESFMLSETLKYLFLLFDDRNPLHGNRMRDPWVLSTEGHMLSMP</sequence>
<dbReference type="STRING" id="56484.A0A1Y2FAQ7"/>
<dbReference type="GO" id="GO:0005509">
    <property type="term" value="F:calcium ion binding"/>
    <property type="evidence" value="ECO:0007669"/>
    <property type="project" value="InterPro"/>
</dbReference>
<accession>A0A1Y2FAQ7</accession>
<evidence type="ECO:0000256" key="5">
    <source>
        <dbReference type="PIRSR" id="PIRSR601382-1"/>
    </source>
</evidence>
<dbReference type="OMA" id="EEFWRMF"/>
<keyword evidence="4" id="KW-0325">Glycoprotein</keyword>
<evidence type="ECO:0000256" key="4">
    <source>
        <dbReference type="ARBA" id="ARBA00023180"/>
    </source>
</evidence>
<keyword evidence="7 8" id="KW-0378">Hydrolase</keyword>
<dbReference type="PRINTS" id="PR00747">
    <property type="entry name" value="GLYHDRLASE47"/>
</dbReference>
<dbReference type="InterPro" id="IPR001382">
    <property type="entry name" value="Glyco_hydro_47"/>
</dbReference>
<dbReference type="SUPFAM" id="SSF48225">
    <property type="entry name" value="Seven-hairpin glycosidases"/>
    <property type="match status" value="1"/>
</dbReference>
<dbReference type="InterPro" id="IPR036026">
    <property type="entry name" value="Seven-hairpin_glycosidases"/>
</dbReference>
<feature type="non-terminal residue" evidence="8">
    <location>
        <position position="1"/>
    </location>
</feature>
<dbReference type="InterPro" id="IPR044674">
    <property type="entry name" value="EDEM1/2/3"/>
</dbReference>
<evidence type="ECO:0000313" key="9">
    <source>
        <dbReference type="Proteomes" id="UP000193685"/>
    </source>
</evidence>
<keyword evidence="6" id="KW-0479">Metal-binding</keyword>
<keyword evidence="6" id="KW-0106">Calcium</keyword>
<dbReference type="Gene3D" id="1.50.10.10">
    <property type="match status" value="1"/>
</dbReference>
<dbReference type="GO" id="GO:0016020">
    <property type="term" value="C:membrane"/>
    <property type="evidence" value="ECO:0007669"/>
    <property type="project" value="InterPro"/>
</dbReference>
<dbReference type="Pfam" id="PF01532">
    <property type="entry name" value="Glyco_hydro_47"/>
    <property type="match status" value="1"/>
</dbReference>
<dbReference type="GeneID" id="63783846"/>
<keyword evidence="7" id="KW-0326">Glycosidase</keyword>
<comment type="cofactor">
    <cofactor evidence="6">
        <name>Ca(2+)</name>
        <dbReference type="ChEBI" id="CHEBI:29108"/>
    </cofactor>
</comment>
<evidence type="ECO:0000256" key="6">
    <source>
        <dbReference type="PIRSR" id="PIRSR601382-2"/>
    </source>
</evidence>
<protein>
    <recommendedName>
        <fullName evidence="7">alpha-1,2-Mannosidase</fullName>
        <ecNumber evidence="7">3.2.1.-</ecNumber>
    </recommendedName>
</protein>
<feature type="active site" description="Proton donor" evidence="5">
    <location>
        <position position="331"/>
    </location>
</feature>
<evidence type="ECO:0000256" key="7">
    <source>
        <dbReference type="RuleBase" id="RU361193"/>
    </source>
</evidence>
<dbReference type="GO" id="GO:0044322">
    <property type="term" value="C:endoplasmic reticulum quality control compartment"/>
    <property type="evidence" value="ECO:0007669"/>
    <property type="project" value="GOC"/>
</dbReference>
<proteinExistence type="inferred from homology"/>
<comment type="subcellular location">
    <subcellularLocation>
        <location evidence="1">Endoplasmic reticulum</location>
    </subcellularLocation>
</comment>
<organism evidence="8 9">
    <name type="scientific">Protomyces lactucae-debilis</name>
    <dbReference type="NCBI Taxonomy" id="2754530"/>
    <lineage>
        <taxon>Eukaryota</taxon>
        <taxon>Fungi</taxon>
        <taxon>Dikarya</taxon>
        <taxon>Ascomycota</taxon>
        <taxon>Taphrinomycotina</taxon>
        <taxon>Taphrinomycetes</taxon>
        <taxon>Taphrinales</taxon>
        <taxon>Protomycetaceae</taxon>
        <taxon>Protomyces</taxon>
    </lineage>
</organism>
<feature type="active site" evidence="5">
    <location>
        <position position="236"/>
    </location>
</feature>
<dbReference type="AlphaFoldDB" id="A0A1Y2FAQ7"/>
<dbReference type="InterPro" id="IPR012341">
    <property type="entry name" value="6hp_glycosidase-like_sf"/>
</dbReference>
<comment type="caution">
    <text evidence="8">The sequence shown here is derived from an EMBL/GenBank/DDBJ whole genome shotgun (WGS) entry which is preliminary data.</text>
</comment>
<evidence type="ECO:0000256" key="3">
    <source>
        <dbReference type="ARBA" id="ARBA00022824"/>
    </source>
</evidence>
<dbReference type="Proteomes" id="UP000193685">
    <property type="component" value="Unassembled WGS sequence"/>
</dbReference>
<feature type="active site" description="Proton donor" evidence="5">
    <location>
        <position position="91"/>
    </location>
</feature>
<comment type="similarity">
    <text evidence="2 7">Belongs to the glycosyl hydrolase 47 family.</text>
</comment>
<dbReference type="GO" id="GO:0036503">
    <property type="term" value="P:ERAD pathway"/>
    <property type="evidence" value="ECO:0007669"/>
    <property type="project" value="UniProtKB-ARBA"/>
</dbReference>
<dbReference type="GO" id="GO:1904380">
    <property type="term" value="P:endoplasmic reticulum mannose trimming"/>
    <property type="evidence" value="ECO:0007669"/>
    <property type="project" value="InterPro"/>
</dbReference>
<dbReference type="GO" id="GO:0004571">
    <property type="term" value="F:mannosyl-oligosaccharide 1,2-alpha-mannosidase activity"/>
    <property type="evidence" value="ECO:0007669"/>
    <property type="project" value="InterPro"/>
</dbReference>
<feature type="non-terminal residue" evidence="8">
    <location>
        <position position="445"/>
    </location>
</feature>
<feature type="active site" evidence="5">
    <location>
        <position position="350"/>
    </location>
</feature>
<dbReference type="GO" id="GO:0005975">
    <property type="term" value="P:carbohydrate metabolic process"/>
    <property type="evidence" value="ECO:0007669"/>
    <property type="project" value="InterPro"/>
</dbReference>
<gene>
    <name evidence="8" type="ORF">BCR37DRAFT_337023</name>
</gene>
<dbReference type="PANTHER" id="PTHR45679:SF5">
    <property type="entry name" value="ER DEGRADATION-ENHANCING ALPHA-MANNOSIDASE-LIKE PROTEIN 1"/>
    <property type="match status" value="1"/>
</dbReference>
<dbReference type="EC" id="3.2.1.-" evidence="7"/>
<dbReference type="EMBL" id="MCFI01000013">
    <property type="protein sequence ID" value="ORY80534.1"/>
    <property type="molecule type" value="Genomic_DNA"/>
</dbReference>
<evidence type="ECO:0000313" key="8">
    <source>
        <dbReference type="EMBL" id="ORY80534.1"/>
    </source>
</evidence>